<dbReference type="PANTHER" id="PTHR33193">
    <property type="entry name" value="DOMAIN PROTEIN, PUTATIVE (DUF3511)-RELATED"/>
    <property type="match status" value="1"/>
</dbReference>
<accession>A0AAE1WZ74</accession>
<evidence type="ECO:0008006" key="3">
    <source>
        <dbReference type="Google" id="ProtNLM"/>
    </source>
</evidence>
<evidence type="ECO:0000313" key="2">
    <source>
        <dbReference type="Proteomes" id="UP001289374"/>
    </source>
</evidence>
<reference evidence="1" key="2">
    <citation type="journal article" date="2024" name="Plant">
        <title>Genomic evolution and insights into agronomic trait innovations of Sesamum species.</title>
        <authorList>
            <person name="Miao H."/>
            <person name="Wang L."/>
            <person name="Qu L."/>
            <person name="Liu H."/>
            <person name="Sun Y."/>
            <person name="Le M."/>
            <person name="Wang Q."/>
            <person name="Wei S."/>
            <person name="Zheng Y."/>
            <person name="Lin W."/>
            <person name="Duan Y."/>
            <person name="Cao H."/>
            <person name="Xiong S."/>
            <person name="Wang X."/>
            <person name="Wei L."/>
            <person name="Li C."/>
            <person name="Ma Q."/>
            <person name="Ju M."/>
            <person name="Zhao R."/>
            <person name="Li G."/>
            <person name="Mu C."/>
            <person name="Tian Q."/>
            <person name="Mei H."/>
            <person name="Zhang T."/>
            <person name="Gao T."/>
            <person name="Zhang H."/>
        </authorList>
    </citation>
    <scope>NUCLEOTIDE SEQUENCE</scope>
    <source>
        <strain evidence="1">K16</strain>
    </source>
</reference>
<sequence length="94" mass="10923">MDGFDNYRGGRKMMIRGTGAAAESRAESQISTYRDFNPKGGRPVARPWYSSGELKRRKRIAEYKLYSVEGKMKNRLRKGFRWVKNTCSRIVHGF</sequence>
<reference evidence="1" key="1">
    <citation type="submission" date="2020-06" db="EMBL/GenBank/DDBJ databases">
        <authorList>
            <person name="Li T."/>
            <person name="Hu X."/>
            <person name="Zhang T."/>
            <person name="Song X."/>
            <person name="Zhang H."/>
            <person name="Dai N."/>
            <person name="Sheng W."/>
            <person name="Hou X."/>
            <person name="Wei L."/>
        </authorList>
    </citation>
    <scope>NUCLEOTIDE SEQUENCE</scope>
    <source>
        <strain evidence="1">K16</strain>
        <tissue evidence="1">Leaf</tissue>
    </source>
</reference>
<dbReference type="AlphaFoldDB" id="A0AAE1WZ74"/>
<protein>
    <recommendedName>
        <fullName evidence="3">DUF3511 domain protein</fullName>
    </recommendedName>
</protein>
<name>A0AAE1WZ74_9LAMI</name>
<dbReference type="EMBL" id="JACGWL010000005">
    <property type="protein sequence ID" value="KAK4402151.1"/>
    <property type="molecule type" value="Genomic_DNA"/>
</dbReference>
<dbReference type="Proteomes" id="UP001289374">
    <property type="component" value="Unassembled WGS sequence"/>
</dbReference>
<gene>
    <name evidence="1" type="ORF">Sango_0955800</name>
</gene>
<proteinExistence type="predicted"/>
<dbReference type="InterPro" id="IPR021899">
    <property type="entry name" value="DUF3511"/>
</dbReference>
<dbReference type="PANTHER" id="PTHR33193:SF13">
    <property type="entry name" value="EXPRESSED PROTEIN"/>
    <property type="match status" value="1"/>
</dbReference>
<evidence type="ECO:0000313" key="1">
    <source>
        <dbReference type="EMBL" id="KAK4402151.1"/>
    </source>
</evidence>
<comment type="caution">
    <text evidence="1">The sequence shown here is derived from an EMBL/GenBank/DDBJ whole genome shotgun (WGS) entry which is preliminary data.</text>
</comment>
<keyword evidence="2" id="KW-1185">Reference proteome</keyword>
<dbReference type="Pfam" id="PF12023">
    <property type="entry name" value="DUF3511"/>
    <property type="match status" value="1"/>
</dbReference>
<organism evidence="1 2">
    <name type="scientific">Sesamum angolense</name>
    <dbReference type="NCBI Taxonomy" id="2727404"/>
    <lineage>
        <taxon>Eukaryota</taxon>
        <taxon>Viridiplantae</taxon>
        <taxon>Streptophyta</taxon>
        <taxon>Embryophyta</taxon>
        <taxon>Tracheophyta</taxon>
        <taxon>Spermatophyta</taxon>
        <taxon>Magnoliopsida</taxon>
        <taxon>eudicotyledons</taxon>
        <taxon>Gunneridae</taxon>
        <taxon>Pentapetalae</taxon>
        <taxon>asterids</taxon>
        <taxon>lamiids</taxon>
        <taxon>Lamiales</taxon>
        <taxon>Pedaliaceae</taxon>
        <taxon>Sesamum</taxon>
    </lineage>
</organism>